<evidence type="ECO:0000313" key="4">
    <source>
        <dbReference type="Proteomes" id="UP000178450"/>
    </source>
</evidence>
<keyword evidence="2" id="KW-0732">Signal</keyword>
<sequence>MRKLVILLSLVFILLLSSQPVFSVECQPTDSKDSGTLQEIINACNSKLGELSAQRNTLASQIEYMDTQISVTQLEINQNLSEITNLKKEIKNLGSRIDELNNTTDKIADTVNLKIERMYKRQQTSLVYTLMSANNLPEFLRSIQYLRRSQISDRELLLKLQNTKVTFEEQKDLREEKENELNQLTARLENYQIDLANQKTEKNILLKTTQNDEARYQQLLSAAQGELNQIQAAATFLIQSGEAVDIKRGQVIGIQGNTGYSFGDHLHFGVYRYTSIDQLTGGWYHGNWVDPSEVLTSRGILWDTGCESKENRTVGSGSFDWPMNLSAISQGSGYTCYSGAYYNGNPHPAWDMWGPTGSTVYASEDGTGYICRNCLGDGGNGVFIFHSNGYMTLYWHLQ</sequence>
<evidence type="ECO:0000313" key="3">
    <source>
        <dbReference type="EMBL" id="OGK64735.1"/>
    </source>
</evidence>
<keyword evidence="1" id="KW-0175">Coiled coil</keyword>
<dbReference type="GO" id="GO:0004222">
    <property type="term" value="F:metalloendopeptidase activity"/>
    <property type="evidence" value="ECO:0007669"/>
    <property type="project" value="TreeGrafter"/>
</dbReference>
<feature type="coiled-coil region" evidence="1">
    <location>
        <begin position="160"/>
        <end position="208"/>
    </location>
</feature>
<dbReference type="Proteomes" id="UP000178450">
    <property type="component" value="Unassembled WGS sequence"/>
</dbReference>
<proteinExistence type="predicted"/>
<dbReference type="Gene3D" id="6.10.250.3150">
    <property type="match status" value="1"/>
</dbReference>
<dbReference type="Gene3D" id="2.70.70.10">
    <property type="entry name" value="Glucose Permease (Domain IIA)"/>
    <property type="match status" value="1"/>
</dbReference>
<gene>
    <name evidence="3" type="ORF">A2209_00180</name>
</gene>
<comment type="caution">
    <text evidence="3">The sequence shown here is derived from an EMBL/GenBank/DDBJ whole genome shotgun (WGS) entry which is preliminary data.</text>
</comment>
<feature type="chain" id="PRO_5009529503" description="Peptidase M23 domain-containing protein" evidence="2">
    <location>
        <begin position="24"/>
        <end position="398"/>
    </location>
</feature>
<dbReference type="EMBL" id="MGBG01000015">
    <property type="protein sequence ID" value="OGK64735.1"/>
    <property type="molecule type" value="Genomic_DNA"/>
</dbReference>
<protein>
    <recommendedName>
        <fullName evidence="5">Peptidase M23 domain-containing protein</fullName>
    </recommendedName>
</protein>
<reference evidence="3 4" key="1">
    <citation type="journal article" date="2016" name="Nat. Commun.">
        <title>Thousands of microbial genomes shed light on interconnected biogeochemical processes in an aquifer system.</title>
        <authorList>
            <person name="Anantharaman K."/>
            <person name="Brown C.T."/>
            <person name="Hug L.A."/>
            <person name="Sharon I."/>
            <person name="Castelle C.J."/>
            <person name="Probst A.J."/>
            <person name="Thomas B.C."/>
            <person name="Singh A."/>
            <person name="Wilkins M.J."/>
            <person name="Karaoz U."/>
            <person name="Brodie E.L."/>
            <person name="Williams K.H."/>
            <person name="Hubbard S.S."/>
            <person name="Banfield J.F."/>
        </authorList>
    </citation>
    <scope>NUCLEOTIDE SEQUENCE [LARGE SCALE GENOMIC DNA]</scope>
</reference>
<feature type="signal peptide" evidence="2">
    <location>
        <begin position="1"/>
        <end position="23"/>
    </location>
</feature>
<name>A0A1F7KA71_9BACT</name>
<dbReference type="CDD" id="cd12797">
    <property type="entry name" value="M23_peptidase"/>
    <property type="match status" value="2"/>
</dbReference>
<evidence type="ECO:0008006" key="5">
    <source>
        <dbReference type="Google" id="ProtNLM"/>
    </source>
</evidence>
<accession>A0A1F7KA71</accession>
<dbReference type="InterPro" id="IPR011055">
    <property type="entry name" value="Dup_hybrid_motif"/>
</dbReference>
<evidence type="ECO:0000256" key="2">
    <source>
        <dbReference type="SAM" id="SignalP"/>
    </source>
</evidence>
<feature type="coiled-coil region" evidence="1">
    <location>
        <begin position="76"/>
        <end position="103"/>
    </location>
</feature>
<evidence type="ECO:0000256" key="1">
    <source>
        <dbReference type="SAM" id="Coils"/>
    </source>
</evidence>
<dbReference type="PANTHER" id="PTHR21666">
    <property type="entry name" value="PEPTIDASE-RELATED"/>
    <property type="match status" value="1"/>
</dbReference>
<organism evidence="3 4">
    <name type="scientific">Candidatus Roizmanbacteria bacterium RIFOXYA1_FULL_41_12</name>
    <dbReference type="NCBI Taxonomy" id="1802082"/>
    <lineage>
        <taxon>Bacteria</taxon>
        <taxon>Candidatus Roizmaniibacteriota</taxon>
    </lineage>
</organism>
<dbReference type="SUPFAM" id="SSF51261">
    <property type="entry name" value="Duplicated hybrid motif"/>
    <property type="match status" value="2"/>
</dbReference>
<dbReference type="PANTHER" id="PTHR21666:SF270">
    <property type="entry name" value="MUREIN HYDROLASE ACTIVATOR ENVC"/>
    <property type="match status" value="1"/>
</dbReference>
<dbReference type="AlphaFoldDB" id="A0A1F7KA71"/>
<dbReference type="InterPro" id="IPR050570">
    <property type="entry name" value="Cell_wall_metabolism_enzyme"/>
</dbReference>